<name>A0AAT9HTS3_9ACTN</name>
<evidence type="ECO:0000313" key="1">
    <source>
        <dbReference type="EMBL" id="BFO20779.1"/>
    </source>
</evidence>
<reference evidence="1" key="1">
    <citation type="submission" date="2024-06" db="EMBL/GenBank/DDBJ databases">
        <authorList>
            <consortium name="consrtm"/>
            <person name="Uemura M."/>
            <person name="Terahara T."/>
        </authorList>
    </citation>
    <scope>NUCLEOTIDE SEQUENCE</scope>
    <source>
        <strain evidence="1">KM77-8</strain>
    </source>
</reference>
<accession>A0AAT9HTS3</accession>
<dbReference type="AlphaFoldDB" id="A0AAT9HTS3"/>
<sequence length="120" mass="11689">MRSPRWKGCRCAHPCRPSGTTARSYGSYGSYGSYAAEVPAATWVAAARLPAAAAARGHVGCGGTTARSGGNYGGGGARGCGAQQPGGWAGMSGLCGCVGVGVDVTGPLQGVGRGWGVRGG</sequence>
<organism evidence="1">
    <name type="scientific">Streptomyces haneummycinicus</name>
    <dbReference type="NCBI Taxonomy" id="3074435"/>
    <lineage>
        <taxon>Bacteria</taxon>
        <taxon>Bacillati</taxon>
        <taxon>Actinomycetota</taxon>
        <taxon>Actinomycetes</taxon>
        <taxon>Kitasatosporales</taxon>
        <taxon>Streptomycetaceae</taxon>
        <taxon>Streptomyces</taxon>
    </lineage>
</organism>
<reference evidence="1" key="2">
    <citation type="submission" date="2024-07" db="EMBL/GenBank/DDBJ databases">
        <title>Streptomyces haneummycinica sp. nov., a new antibiotic-producing actinobacterium isolated from marine sediment.</title>
        <authorList>
            <person name="Uemura M."/>
            <person name="Hamada M."/>
            <person name="Hirano S."/>
            <person name="Kobayashi K."/>
            <person name="Ohshiro T."/>
            <person name="Kobayashi T."/>
            <person name="Terahara T."/>
        </authorList>
    </citation>
    <scope>NUCLEOTIDE SEQUENCE</scope>
    <source>
        <strain evidence="1">KM77-8</strain>
    </source>
</reference>
<dbReference type="EMBL" id="AP035768">
    <property type="protein sequence ID" value="BFO20779.1"/>
    <property type="molecule type" value="Genomic_DNA"/>
</dbReference>
<proteinExistence type="predicted"/>
<protein>
    <submittedName>
        <fullName evidence="1">Uncharacterized protein</fullName>
    </submittedName>
</protein>
<gene>
    <name evidence="1" type="ORF">SHKM778_71670</name>
</gene>